<evidence type="ECO:0000313" key="2">
    <source>
        <dbReference type="Proteomes" id="UP000320591"/>
    </source>
</evidence>
<accession>A0A5B8I4D2</accession>
<protein>
    <submittedName>
        <fullName evidence="1">Uncharacterized protein</fullName>
    </submittedName>
</protein>
<keyword evidence="2" id="KW-1185">Reference proteome</keyword>
<dbReference type="AlphaFoldDB" id="A0A5B8I4D2"/>
<proteinExistence type="predicted"/>
<name>A0A5B8I4D2_9GAMM</name>
<dbReference type="KEGG" id="dic:Dpoa569_0001262"/>
<sequence length="69" mass="8249">MDERYIIIPHKTNLSYRFDGNEEVTIELEMHLIFDTVNQRVITVCNSLEEAQIKIEELKRQVSSRPRMK</sequence>
<dbReference type="EMBL" id="CP042220">
    <property type="protein sequence ID" value="QDX29494.1"/>
    <property type="molecule type" value="Genomic_DNA"/>
</dbReference>
<organism evidence="1 2">
    <name type="scientific">Dickeya poaceiphila</name>
    <dbReference type="NCBI Taxonomy" id="568768"/>
    <lineage>
        <taxon>Bacteria</taxon>
        <taxon>Pseudomonadati</taxon>
        <taxon>Pseudomonadota</taxon>
        <taxon>Gammaproteobacteria</taxon>
        <taxon>Enterobacterales</taxon>
        <taxon>Pectobacteriaceae</taxon>
        <taxon>Dickeya</taxon>
    </lineage>
</organism>
<dbReference type="OrthoDB" id="9870295at2"/>
<evidence type="ECO:0000313" key="1">
    <source>
        <dbReference type="EMBL" id="QDX29494.1"/>
    </source>
</evidence>
<reference evidence="1 2" key="1">
    <citation type="journal article" date="2019" name="Environ. Microbiol.">
        <title>The phytopathogenic nature of Dickeya aquatica 174/2 and the dynamic early evolution of Dickeya pathogenicity.</title>
        <authorList>
            <person name="Duprey A."/>
            <person name="Taib N."/>
            <person name="Leonard S."/>
            <person name="Garin T."/>
            <person name="Flandrois J.P."/>
            <person name="Nasser W."/>
            <person name="Brochier-Armanet C."/>
            <person name="Reverchon S."/>
        </authorList>
    </citation>
    <scope>NUCLEOTIDE SEQUENCE [LARGE SCALE GENOMIC DNA]</scope>
    <source>
        <strain evidence="1 2">NCPPB 569</strain>
    </source>
</reference>
<dbReference type="Proteomes" id="UP000320591">
    <property type="component" value="Chromosome"/>
</dbReference>
<gene>
    <name evidence="1" type="ORF">Dpoa569_0001262</name>
</gene>